<evidence type="ECO:0000256" key="4">
    <source>
        <dbReference type="ARBA" id="ARBA00022692"/>
    </source>
</evidence>
<evidence type="ECO:0000313" key="9">
    <source>
        <dbReference type="EMBL" id="GAA3691134.1"/>
    </source>
</evidence>
<comment type="caution">
    <text evidence="9">The sequence shown here is derived from an EMBL/GenBank/DDBJ whole genome shotgun (WGS) entry which is preliminary data.</text>
</comment>
<keyword evidence="5 7" id="KW-1133">Transmembrane helix</keyword>
<dbReference type="PANTHER" id="PTHR43386">
    <property type="entry name" value="OLIGOPEPTIDE TRANSPORT SYSTEM PERMEASE PROTEIN APPC"/>
    <property type="match status" value="1"/>
</dbReference>
<feature type="transmembrane region" description="Helical" evidence="7">
    <location>
        <begin position="110"/>
        <end position="129"/>
    </location>
</feature>
<keyword evidence="3" id="KW-1003">Cell membrane</keyword>
<dbReference type="PROSITE" id="PS50928">
    <property type="entry name" value="ABC_TM1"/>
    <property type="match status" value="1"/>
</dbReference>
<feature type="transmembrane region" description="Helical" evidence="7">
    <location>
        <begin position="75"/>
        <end position="98"/>
    </location>
</feature>
<dbReference type="Pfam" id="PF00528">
    <property type="entry name" value="BPD_transp_1"/>
    <property type="match status" value="1"/>
</dbReference>
<evidence type="ECO:0000256" key="2">
    <source>
        <dbReference type="ARBA" id="ARBA00022448"/>
    </source>
</evidence>
<dbReference type="Proteomes" id="UP001500051">
    <property type="component" value="Unassembled WGS sequence"/>
</dbReference>
<dbReference type="Gene3D" id="1.10.3720.10">
    <property type="entry name" value="MetI-like"/>
    <property type="match status" value="1"/>
</dbReference>
<protein>
    <submittedName>
        <fullName evidence="9">ABC transporter permease</fullName>
    </submittedName>
</protein>
<keyword evidence="4 7" id="KW-0812">Transmembrane</keyword>
<feature type="transmembrane region" description="Helical" evidence="7">
    <location>
        <begin position="12"/>
        <end position="31"/>
    </location>
</feature>
<evidence type="ECO:0000259" key="8">
    <source>
        <dbReference type="PROSITE" id="PS50928"/>
    </source>
</evidence>
<dbReference type="SUPFAM" id="SSF161098">
    <property type="entry name" value="MetI-like"/>
    <property type="match status" value="1"/>
</dbReference>
<evidence type="ECO:0000313" key="10">
    <source>
        <dbReference type="Proteomes" id="UP001500051"/>
    </source>
</evidence>
<feature type="domain" description="ABC transmembrane type-1" evidence="8">
    <location>
        <begin position="71"/>
        <end position="263"/>
    </location>
</feature>
<evidence type="ECO:0000256" key="6">
    <source>
        <dbReference type="ARBA" id="ARBA00023136"/>
    </source>
</evidence>
<dbReference type="InterPro" id="IPR035906">
    <property type="entry name" value="MetI-like_sf"/>
</dbReference>
<gene>
    <name evidence="9" type="ORF">GCM10022204_02770</name>
</gene>
<comment type="similarity">
    <text evidence="7">Belongs to the binding-protein-dependent transport system permease family.</text>
</comment>
<proteinExistence type="inferred from homology"/>
<dbReference type="EMBL" id="BAAAYX010000002">
    <property type="protein sequence ID" value="GAA3691134.1"/>
    <property type="molecule type" value="Genomic_DNA"/>
</dbReference>
<evidence type="ECO:0000256" key="1">
    <source>
        <dbReference type="ARBA" id="ARBA00004651"/>
    </source>
</evidence>
<evidence type="ECO:0000256" key="7">
    <source>
        <dbReference type="RuleBase" id="RU363032"/>
    </source>
</evidence>
<dbReference type="InterPro" id="IPR000515">
    <property type="entry name" value="MetI-like"/>
</dbReference>
<dbReference type="InterPro" id="IPR050366">
    <property type="entry name" value="BP-dependent_transpt_permease"/>
</dbReference>
<dbReference type="PANTHER" id="PTHR43386:SF1">
    <property type="entry name" value="D,D-DIPEPTIDE TRANSPORT SYSTEM PERMEASE PROTEIN DDPC-RELATED"/>
    <property type="match status" value="1"/>
</dbReference>
<name>A0ABP7CMJ7_9ACTN</name>
<dbReference type="RefSeq" id="WP_344810473.1">
    <property type="nucleotide sequence ID" value="NZ_BAAAYX010000002.1"/>
</dbReference>
<feature type="transmembrane region" description="Helical" evidence="7">
    <location>
        <begin position="188"/>
        <end position="207"/>
    </location>
</feature>
<keyword evidence="10" id="KW-1185">Reference proteome</keyword>
<keyword evidence="6 7" id="KW-0472">Membrane</keyword>
<evidence type="ECO:0000256" key="3">
    <source>
        <dbReference type="ARBA" id="ARBA00022475"/>
    </source>
</evidence>
<feature type="transmembrane region" description="Helical" evidence="7">
    <location>
        <begin position="214"/>
        <end position="235"/>
    </location>
</feature>
<sequence length="320" mass="33959">MKSVSFTPRFYVAAAIIVLVVLIAIFGPLLVRTDPNATIGGLYDEPAGWGPLLLGTDNEGQSVIANLVYGTRTSLIVGLLAGTIATVLGLAIGLVAGFKGGLVDNLLSSLTNIFLVIPVIIVVILLSVALDNRSIFTLAFVIGIGSWPWLARAVRAQTTSVRTREHIDVAMMSGANFWSILIRDVLPYLLSYVVMAFVLQVSGAILFESTLSMLGLGPSGAVSLGVMLYWAIAWGSVRTGAWWAFVPPTVMLTIISFSLLLLQSSLDELFNPRLRRGKIKKKAAATKYQIPAAEGPAPQLTAAGVVEGPAPIDDNQGGRV</sequence>
<organism evidence="9 10">
    <name type="scientific">Microlunatus aurantiacus</name>
    <dbReference type="NCBI Taxonomy" id="446786"/>
    <lineage>
        <taxon>Bacteria</taxon>
        <taxon>Bacillati</taxon>
        <taxon>Actinomycetota</taxon>
        <taxon>Actinomycetes</taxon>
        <taxon>Propionibacteriales</taxon>
        <taxon>Propionibacteriaceae</taxon>
        <taxon>Microlunatus</taxon>
    </lineage>
</organism>
<accession>A0ABP7CMJ7</accession>
<dbReference type="CDD" id="cd06261">
    <property type="entry name" value="TM_PBP2"/>
    <property type="match status" value="1"/>
</dbReference>
<evidence type="ECO:0000256" key="5">
    <source>
        <dbReference type="ARBA" id="ARBA00022989"/>
    </source>
</evidence>
<reference evidence="10" key="1">
    <citation type="journal article" date="2019" name="Int. J. Syst. Evol. Microbiol.">
        <title>The Global Catalogue of Microorganisms (GCM) 10K type strain sequencing project: providing services to taxonomists for standard genome sequencing and annotation.</title>
        <authorList>
            <consortium name="The Broad Institute Genomics Platform"/>
            <consortium name="The Broad Institute Genome Sequencing Center for Infectious Disease"/>
            <person name="Wu L."/>
            <person name="Ma J."/>
        </authorList>
    </citation>
    <scope>NUCLEOTIDE SEQUENCE [LARGE SCALE GENOMIC DNA]</scope>
    <source>
        <strain evidence="10">JCM 16548</strain>
    </source>
</reference>
<feature type="transmembrane region" description="Helical" evidence="7">
    <location>
        <begin position="135"/>
        <end position="154"/>
    </location>
</feature>
<feature type="transmembrane region" description="Helical" evidence="7">
    <location>
        <begin position="241"/>
        <end position="262"/>
    </location>
</feature>
<keyword evidence="2 7" id="KW-0813">Transport</keyword>
<comment type="subcellular location">
    <subcellularLocation>
        <location evidence="1 7">Cell membrane</location>
        <topology evidence="1 7">Multi-pass membrane protein</topology>
    </subcellularLocation>
</comment>